<dbReference type="EMBL" id="CDOE01000080">
    <property type="protein sequence ID" value="CEN41649.1"/>
    <property type="molecule type" value="Genomic_DNA"/>
</dbReference>
<sequence length="49" mass="5702">MRHGIYLPEGLWFDYFTGAGHIAEIASSIITMRPFGNFPYLLKQERLSR</sequence>
<protein>
    <submittedName>
        <fullName evidence="1">Uncharacterized protein</fullName>
    </submittedName>
</protein>
<accession>A0A0B7HSQ4</accession>
<proteinExistence type="predicted"/>
<dbReference type="Proteomes" id="UP000044026">
    <property type="component" value="Unassembled WGS sequence"/>
</dbReference>
<dbReference type="AlphaFoldDB" id="A0A0B7HSQ4"/>
<gene>
    <name evidence="1" type="ORF">CCAN12_810127</name>
</gene>
<dbReference type="InterPro" id="IPR013780">
    <property type="entry name" value="Glyco_hydro_b"/>
</dbReference>
<evidence type="ECO:0000313" key="2">
    <source>
        <dbReference type="Proteomes" id="UP000044026"/>
    </source>
</evidence>
<reference evidence="1 2" key="1">
    <citation type="submission" date="2015-01" db="EMBL/GenBank/DDBJ databases">
        <authorList>
            <person name="Xiang T."/>
            <person name="Song Y."/>
            <person name="Huang L."/>
            <person name="Wang B."/>
            <person name="Wu P."/>
        </authorList>
    </citation>
    <scope>NUCLEOTIDE SEQUENCE [LARGE SCALE GENOMIC DNA]</scope>
    <source>
        <strain evidence="1 2">Cc12</strain>
    </source>
</reference>
<evidence type="ECO:0000313" key="1">
    <source>
        <dbReference type="EMBL" id="CEN41649.1"/>
    </source>
</evidence>
<name>A0A0B7HSQ4_9FLAO</name>
<dbReference type="Gene3D" id="2.60.40.1180">
    <property type="entry name" value="Golgi alpha-mannosidase II"/>
    <property type="match status" value="1"/>
</dbReference>
<organism evidence="1 2">
    <name type="scientific">Capnocytophaga canimorsus</name>
    <dbReference type="NCBI Taxonomy" id="28188"/>
    <lineage>
        <taxon>Bacteria</taxon>
        <taxon>Pseudomonadati</taxon>
        <taxon>Bacteroidota</taxon>
        <taxon>Flavobacteriia</taxon>
        <taxon>Flavobacteriales</taxon>
        <taxon>Flavobacteriaceae</taxon>
        <taxon>Capnocytophaga</taxon>
    </lineage>
</organism>